<dbReference type="InterPro" id="IPR015590">
    <property type="entry name" value="Aldehyde_DH_dom"/>
</dbReference>
<protein>
    <submittedName>
        <fullName evidence="2">Aldh16a1</fullName>
    </submittedName>
</protein>
<dbReference type="PANTHER" id="PTHR11699">
    <property type="entry name" value="ALDEHYDE DEHYDROGENASE-RELATED"/>
    <property type="match status" value="1"/>
</dbReference>
<dbReference type="Pfam" id="PF00171">
    <property type="entry name" value="Aldedh"/>
    <property type="match status" value="1"/>
</dbReference>
<evidence type="ECO:0000313" key="2">
    <source>
        <dbReference type="EMBL" id="KAF6033979.1"/>
    </source>
</evidence>
<dbReference type="InterPro" id="IPR016161">
    <property type="entry name" value="Ald_DH/histidinol_DH"/>
</dbReference>
<keyword evidence="3" id="KW-1185">Reference proteome</keyword>
<evidence type="ECO:0000313" key="3">
    <source>
        <dbReference type="Proteomes" id="UP000593567"/>
    </source>
</evidence>
<dbReference type="Gene3D" id="3.40.605.10">
    <property type="entry name" value="Aldehyde Dehydrogenase, Chain A, domain 1"/>
    <property type="match status" value="1"/>
</dbReference>
<feature type="domain" description="Aldehyde dehydrogenase" evidence="1">
    <location>
        <begin position="3"/>
        <end position="181"/>
    </location>
</feature>
<dbReference type="GO" id="GO:0016491">
    <property type="term" value="F:oxidoreductase activity"/>
    <property type="evidence" value="ECO:0007669"/>
    <property type="project" value="InterPro"/>
</dbReference>
<dbReference type="InterPro" id="IPR016162">
    <property type="entry name" value="Ald_DH_N"/>
</dbReference>
<comment type="caution">
    <text evidence="2">The sequence shown here is derived from an EMBL/GenBank/DDBJ whole genome shotgun (WGS) entry which is preliminary data.</text>
</comment>
<dbReference type="OrthoDB" id="310895at2759"/>
<gene>
    <name evidence="2" type="ORF">EB796_007720</name>
</gene>
<dbReference type="Proteomes" id="UP000593567">
    <property type="component" value="Unassembled WGS sequence"/>
</dbReference>
<dbReference type="AlphaFoldDB" id="A0A7J7K5S5"/>
<organism evidence="2 3">
    <name type="scientific">Bugula neritina</name>
    <name type="common">Brown bryozoan</name>
    <name type="synonym">Sertularia neritina</name>
    <dbReference type="NCBI Taxonomy" id="10212"/>
    <lineage>
        <taxon>Eukaryota</taxon>
        <taxon>Metazoa</taxon>
        <taxon>Spiralia</taxon>
        <taxon>Lophotrochozoa</taxon>
        <taxon>Bryozoa</taxon>
        <taxon>Gymnolaemata</taxon>
        <taxon>Cheilostomatida</taxon>
        <taxon>Flustrina</taxon>
        <taxon>Buguloidea</taxon>
        <taxon>Bugulidae</taxon>
        <taxon>Bugula</taxon>
    </lineage>
</organism>
<proteinExistence type="predicted"/>
<reference evidence="2" key="1">
    <citation type="submission" date="2020-06" db="EMBL/GenBank/DDBJ databases">
        <title>Draft genome of Bugula neritina, a colonial animal packing powerful symbionts and potential medicines.</title>
        <authorList>
            <person name="Rayko M."/>
        </authorList>
    </citation>
    <scope>NUCLEOTIDE SEQUENCE [LARGE SCALE GENOMIC DNA]</scope>
    <source>
        <strain evidence="2">Kwan_BN1</strain>
    </source>
</reference>
<sequence>MYYLAENIELRRQEFADRLSLQTGRTADSCLNEVSLSIQRLFYWAAYADKYGGTVQETTLYGATVKIHEPVGVIGILCPDEYPLLGFVSLLAPAIVRANCVVIVPSEIHPLSALDLYQVFETSDIPGGVVNILTGSKDHLAKYLVEHQDIQSVWYFGSEAGSKYVEYVSAENVKRTWVNYGLSRKWEDPEQGEGEEFLYQVTQVKNIWIPMGDIFAN</sequence>
<evidence type="ECO:0000259" key="1">
    <source>
        <dbReference type="Pfam" id="PF00171"/>
    </source>
</evidence>
<name>A0A7J7K5S5_BUGNE</name>
<accession>A0A7J7K5S5</accession>
<dbReference type="EMBL" id="VXIV02001190">
    <property type="protein sequence ID" value="KAF6033979.1"/>
    <property type="molecule type" value="Genomic_DNA"/>
</dbReference>
<dbReference type="SUPFAM" id="SSF53720">
    <property type="entry name" value="ALDH-like"/>
    <property type="match status" value="1"/>
</dbReference>